<dbReference type="EMBL" id="SDOX01000007">
    <property type="protein sequence ID" value="TFJ86919.1"/>
    <property type="molecule type" value="Genomic_DNA"/>
</dbReference>
<dbReference type="SUPFAM" id="SSF50630">
    <property type="entry name" value="Acid proteases"/>
    <property type="match status" value="1"/>
</dbReference>
<dbReference type="Gene3D" id="2.40.70.10">
    <property type="entry name" value="Acid Proteases"/>
    <property type="match status" value="2"/>
</dbReference>
<protein>
    <recommendedName>
        <fullName evidence="4">Peptidase A2 domain-containing protein</fullName>
    </recommendedName>
</protein>
<dbReference type="InterPro" id="IPR034122">
    <property type="entry name" value="Retropepsin-like_bacterial"/>
</dbReference>
<evidence type="ECO:0008006" key="4">
    <source>
        <dbReference type="Google" id="ProtNLM"/>
    </source>
</evidence>
<feature type="compositionally biased region" description="Low complexity" evidence="1">
    <location>
        <begin position="104"/>
        <end position="118"/>
    </location>
</feature>
<gene>
    <name evidence="2" type="ORF">NSK_002007</name>
</gene>
<reference evidence="2 3" key="1">
    <citation type="submission" date="2019-01" db="EMBL/GenBank/DDBJ databases">
        <title>Nuclear Genome Assembly of the Microalgal Biofuel strain Nannochloropsis salina CCMP1776.</title>
        <authorList>
            <person name="Hovde B."/>
        </authorList>
    </citation>
    <scope>NUCLEOTIDE SEQUENCE [LARGE SCALE GENOMIC DNA]</scope>
    <source>
        <strain evidence="2 3">CCMP1776</strain>
    </source>
</reference>
<feature type="region of interest" description="Disordered" evidence="1">
    <location>
        <begin position="159"/>
        <end position="183"/>
    </location>
</feature>
<dbReference type="GO" id="GO:0006508">
    <property type="term" value="P:proteolysis"/>
    <property type="evidence" value="ECO:0007669"/>
    <property type="project" value="InterPro"/>
</dbReference>
<dbReference type="InterPro" id="IPR021109">
    <property type="entry name" value="Peptidase_aspartic_dom_sf"/>
</dbReference>
<evidence type="ECO:0000256" key="1">
    <source>
        <dbReference type="SAM" id="MobiDB-lite"/>
    </source>
</evidence>
<comment type="caution">
    <text evidence="2">The sequence shown here is derived from an EMBL/GenBank/DDBJ whole genome shotgun (WGS) entry which is preliminary data.</text>
</comment>
<dbReference type="Pfam" id="PF13975">
    <property type="entry name" value="gag-asp_proteas"/>
    <property type="match status" value="1"/>
</dbReference>
<keyword evidence="3" id="KW-1185">Reference proteome</keyword>
<feature type="compositionally biased region" description="Basic and acidic residues" evidence="1">
    <location>
        <begin position="160"/>
        <end position="174"/>
    </location>
</feature>
<dbReference type="GO" id="GO:0004190">
    <property type="term" value="F:aspartic-type endopeptidase activity"/>
    <property type="evidence" value="ECO:0007669"/>
    <property type="project" value="InterPro"/>
</dbReference>
<name>A0A4D9DE55_9STRA</name>
<evidence type="ECO:0000313" key="3">
    <source>
        <dbReference type="Proteomes" id="UP000355283"/>
    </source>
</evidence>
<evidence type="ECO:0000313" key="2">
    <source>
        <dbReference type="EMBL" id="TFJ86919.1"/>
    </source>
</evidence>
<dbReference type="CDD" id="cd05483">
    <property type="entry name" value="retropepsin_like_bacteria"/>
    <property type="match status" value="1"/>
</dbReference>
<feature type="region of interest" description="Disordered" evidence="1">
    <location>
        <begin position="1"/>
        <end position="29"/>
    </location>
</feature>
<dbReference type="Proteomes" id="UP000355283">
    <property type="component" value="Unassembled WGS sequence"/>
</dbReference>
<proteinExistence type="predicted"/>
<accession>A0A4D9DE55</accession>
<dbReference type="PROSITE" id="PS00141">
    <property type="entry name" value="ASP_PROTEASE"/>
    <property type="match status" value="1"/>
</dbReference>
<feature type="region of interest" description="Disordered" evidence="1">
    <location>
        <begin position="93"/>
        <end position="118"/>
    </location>
</feature>
<organism evidence="2 3">
    <name type="scientific">Nannochloropsis salina CCMP1776</name>
    <dbReference type="NCBI Taxonomy" id="1027361"/>
    <lineage>
        <taxon>Eukaryota</taxon>
        <taxon>Sar</taxon>
        <taxon>Stramenopiles</taxon>
        <taxon>Ochrophyta</taxon>
        <taxon>Eustigmatophyceae</taxon>
        <taxon>Eustigmatales</taxon>
        <taxon>Monodopsidaceae</taxon>
        <taxon>Microchloropsis</taxon>
        <taxon>Microchloropsis salina</taxon>
    </lineage>
</organism>
<dbReference type="OrthoDB" id="425248at2759"/>
<dbReference type="InterPro" id="IPR001969">
    <property type="entry name" value="Aspartic_peptidase_AS"/>
</dbReference>
<dbReference type="AlphaFoldDB" id="A0A4D9DE55"/>
<feature type="compositionally biased region" description="Pro residues" evidence="1">
    <location>
        <begin position="15"/>
        <end position="29"/>
    </location>
</feature>
<sequence length="511" mass="54234">MAVHPAPSCAGPHTSSPPLPPCPSTGTPPSPGLRIVASLESSPACRLFRNLLLLSLLSTVAHAFLLRAPSSSSLSCAPFPAFNPQTRSHPLCPPPFPFTALRRSSSPSSTSPSSSSSSLEEIRKLRASVIKAELGSLGISTAGIVDKEELVALLLHHRTHSPERREGTSEKRTEGQGGRGAPPLYTARVKFRQKTPPSTLPGGGQAGPGPKSYVCVDLWIKNEKFEFLIDSGATPTIITERTRSRLNVRELAGGQRIEGVTATGGGAAPRVMLEEVSLLSPTERGRAGEGGGMVNMDALVMGNEGVLPPGVDGLLGVVWMRYFGLVDFDWASQSLTVYPYDVRDRTSGSGDLGLVLETPSPSLLARGVNMRQDPMSGIYFVNLFLTPPGASPPVPAIVDLGAGLSMVNWMAAKQAGVERESSNRVVRNAMSVWGIDGTTLPVDLCDFEALSLENGVTLNRKRIGVADLPAFALIGYGSKPVGVVGMDVLGGTDPSNRRIVFDFRRSMLYMM</sequence>